<feature type="coiled-coil region" evidence="12">
    <location>
        <begin position="546"/>
        <end position="573"/>
    </location>
</feature>
<dbReference type="PANTHER" id="PTHR14826">
    <property type="entry name" value="ANGIOMOTIN"/>
    <property type="match status" value="1"/>
</dbReference>
<dbReference type="Pfam" id="PF12240">
    <property type="entry name" value="Angiomotin_C"/>
    <property type="match status" value="1"/>
</dbReference>
<sequence>MRTAEDSNGTVLHRLIQEQLRYGNLTENRTLLAIQQQALRGSGGAGGAGSPRSSLESLSPEESQMVQQSTRQEPQGQEHHSDHIYLENSVYRLCQPQHKGEELPTYEEAKAHSQYYALQRGGQQPGGASLGIWGENSPRGAESGARRPDEGLKDLKHGHVRSLSERLMRMSLERNGAKAQSPISASHSYPQLSRHHQLAALRGQHPEGLEPRGPPPEYPYVIPSQDAYLAEPQPCSREGPGFQHPEISGRWHAGDAVGSPALPSPLTIPLLPPCRVLPTHIPTAFLPPSGALCPGTLGPASVEALVSVQAVSASSRLARADAVLRENERLQRESEKLRRELESCAEKASRIQKLESEIQRISEDYENLVKASSKREALEKAMRNKRDGEMRRLQDFNRDLKERLESANKQLASKTQESQESNQGSVAKLLAQSYEHQQEKEKLEREVSLLRSANEDQRRRAELLEQALGSAQARAAKAEAELRKKRAYVEKVERLQAALGQLQAACEKREQLELRLRTRLEQELKMLRAQQRQAGTTGGGTPELSTHTLSEQLREKEEKILALEADMTKWEQKYLEECTMRQFAMDAAATAAAQRDTTLISHSPRHSPNSSFNEDLLLASHKHQEMENRLKALHAQILEKDAVIKVLQQRSRRDPSKALQGSLRPAKSVPSVFTASAAPSWPGAGQSDRLAEGSFQGSTAGKATAEGTAAPAALPLPSHSKHGSKDGSTQTDG</sequence>
<evidence type="ECO:0000256" key="7">
    <source>
        <dbReference type="ARBA" id="ARBA00022687"/>
    </source>
</evidence>
<dbReference type="GO" id="GO:0030334">
    <property type="term" value="P:regulation of cell migration"/>
    <property type="evidence" value="ECO:0007669"/>
    <property type="project" value="TreeGrafter"/>
</dbReference>
<evidence type="ECO:0000256" key="1">
    <source>
        <dbReference type="ARBA" id="ARBA00004172"/>
    </source>
</evidence>
<evidence type="ECO:0000256" key="10">
    <source>
        <dbReference type="ARBA" id="ARBA00023054"/>
    </source>
</evidence>
<feature type="compositionally biased region" description="Low complexity" evidence="13">
    <location>
        <begin position="697"/>
        <end position="718"/>
    </location>
</feature>
<dbReference type="GO" id="GO:0005923">
    <property type="term" value="C:bicellular tight junction"/>
    <property type="evidence" value="ECO:0007669"/>
    <property type="project" value="TreeGrafter"/>
</dbReference>
<feature type="compositionally biased region" description="Polar residues" evidence="13">
    <location>
        <begin position="64"/>
        <end position="75"/>
    </location>
</feature>
<comment type="subcellular location">
    <subcellularLocation>
        <location evidence="2">Cell projection</location>
        <location evidence="2">Podosome</location>
    </subcellularLocation>
    <subcellularLocation>
        <location evidence="3">Cytoplasm</location>
    </subcellularLocation>
    <subcellularLocation>
        <location evidence="1">Recycling endosome</location>
    </subcellularLocation>
</comment>
<dbReference type="GO" id="GO:0016055">
    <property type="term" value="P:Wnt signaling pathway"/>
    <property type="evidence" value="ECO:0007669"/>
    <property type="project" value="UniProtKB-KW"/>
</dbReference>
<evidence type="ECO:0000259" key="14">
    <source>
        <dbReference type="Pfam" id="PF12240"/>
    </source>
</evidence>
<gene>
    <name evidence="15" type="primary">AMOTL2</name>
    <name evidence="15" type="ORF">FQV13_0002771</name>
</gene>
<feature type="non-terminal residue" evidence="15">
    <location>
        <position position="1"/>
    </location>
</feature>
<feature type="domain" description="Angiomotin C-terminal" evidence="14">
    <location>
        <begin position="488"/>
        <end position="677"/>
    </location>
</feature>
<feature type="region of interest" description="Disordered" evidence="13">
    <location>
        <begin position="120"/>
        <end position="158"/>
    </location>
</feature>
<evidence type="ECO:0000313" key="16">
    <source>
        <dbReference type="Proteomes" id="UP000799811"/>
    </source>
</evidence>
<keyword evidence="5" id="KW-0963">Cytoplasm</keyword>
<dbReference type="GO" id="GO:0002102">
    <property type="term" value="C:podosome"/>
    <property type="evidence" value="ECO:0007669"/>
    <property type="project" value="UniProtKB-SubCell"/>
</dbReference>
<evidence type="ECO:0000256" key="11">
    <source>
        <dbReference type="ARBA" id="ARBA00023273"/>
    </source>
</evidence>
<evidence type="ECO:0000256" key="5">
    <source>
        <dbReference type="ARBA" id="ARBA00022490"/>
    </source>
</evidence>
<evidence type="ECO:0000256" key="8">
    <source>
        <dbReference type="ARBA" id="ARBA00022753"/>
    </source>
</evidence>
<evidence type="ECO:0000256" key="9">
    <source>
        <dbReference type="ARBA" id="ARBA00022949"/>
    </source>
</evidence>
<dbReference type="AlphaFoldDB" id="A0A8K0BAD9"/>
<dbReference type="GO" id="GO:0055037">
    <property type="term" value="C:recycling endosome"/>
    <property type="evidence" value="ECO:0007669"/>
    <property type="project" value="UniProtKB-SubCell"/>
</dbReference>
<protein>
    <submittedName>
        <fullName evidence="15">Angiomotin-like protein 2</fullName>
    </submittedName>
</protein>
<feature type="compositionally biased region" description="Basic and acidic residues" evidence="13">
    <location>
        <begin position="144"/>
        <end position="158"/>
    </location>
</feature>
<dbReference type="InterPro" id="IPR024646">
    <property type="entry name" value="Angiomotin_C"/>
</dbReference>
<feature type="region of interest" description="Disordered" evidence="13">
    <location>
        <begin position="649"/>
        <end position="733"/>
    </location>
</feature>
<evidence type="ECO:0000256" key="13">
    <source>
        <dbReference type="SAM" id="MobiDB-lite"/>
    </source>
</evidence>
<reference evidence="15 16" key="1">
    <citation type="journal article" date="2019" name="Gigascience">
        <title>High-coverage genomes to elucidate the evolution of penguins.</title>
        <authorList>
            <person name="Pan H."/>
            <person name="Cole T.L."/>
            <person name="Bi X."/>
            <person name="Fang M."/>
            <person name="Zhou C."/>
            <person name="Yang Z."/>
            <person name="Ksepka D.T."/>
            <person name="Hart T."/>
            <person name="Bouzat J.L."/>
            <person name="Argilla L.S."/>
            <person name="Bertelsen M.F."/>
            <person name="Boersma P.D."/>
            <person name="Bost C.A."/>
            <person name="Cherel Y."/>
            <person name="Dann P."/>
            <person name="Fiddaman S.R."/>
            <person name="Howard P."/>
            <person name="Labuschagne K."/>
            <person name="Mattern T."/>
            <person name="Miller G."/>
            <person name="Parker P."/>
            <person name="Phillips R.A."/>
            <person name="Quillfeldt P."/>
            <person name="Ryan P.G."/>
            <person name="Taylor H."/>
            <person name="Thompson D.R."/>
            <person name="Young M.J."/>
            <person name="Ellegaard M.R."/>
            <person name="Gilbert M.T.P."/>
            <person name="Sinding M.S."/>
            <person name="Pacheco G."/>
            <person name="Shepherd L.D."/>
            <person name="Tennyson A.J.D."/>
            <person name="Grosser S."/>
            <person name="Kay E."/>
            <person name="Nupen L.J."/>
            <person name="Ellenberg U."/>
            <person name="Houston D.M."/>
            <person name="Reeve A.H."/>
            <person name="Johnson K."/>
            <person name="Masello J.F."/>
            <person name="Stracke T."/>
            <person name="McKinlay B."/>
            <person name="Borboroglu P.G."/>
            <person name="Zhang D.X."/>
            <person name="Zhang G."/>
        </authorList>
    </citation>
    <scope>NUCLEOTIDE SEQUENCE [LARGE SCALE GENOMIC DNA]</scope>
    <source>
        <strain evidence="15">GS 12</strain>
    </source>
</reference>
<evidence type="ECO:0000256" key="6">
    <source>
        <dbReference type="ARBA" id="ARBA00022553"/>
    </source>
</evidence>
<evidence type="ECO:0000256" key="12">
    <source>
        <dbReference type="SAM" id="Coils"/>
    </source>
</evidence>
<organism evidence="15 16">
    <name type="scientific">Eudyptes filholi</name>
    <name type="common">Southern rockhopper penguin</name>
    <dbReference type="NCBI Taxonomy" id="1419345"/>
    <lineage>
        <taxon>Eukaryota</taxon>
        <taxon>Metazoa</taxon>
        <taxon>Chordata</taxon>
        <taxon>Craniata</taxon>
        <taxon>Vertebrata</taxon>
        <taxon>Euteleostomi</taxon>
        <taxon>Archelosauria</taxon>
        <taxon>Archosauria</taxon>
        <taxon>Dinosauria</taxon>
        <taxon>Saurischia</taxon>
        <taxon>Theropoda</taxon>
        <taxon>Coelurosauria</taxon>
        <taxon>Aves</taxon>
        <taxon>Neognathae</taxon>
        <taxon>Neoaves</taxon>
        <taxon>Aequornithes</taxon>
        <taxon>Sphenisciformes</taxon>
        <taxon>Spheniscidae</taxon>
        <taxon>Eudyptes</taxon>
    </lineage>
</organism>
<keyword evidence="16" id="KW-1185">Reference proteome</keyword>
<evidence type="ECO:0000256" key="3">
    <source>
        <dbReference type="ARBA" id="ARBA00004496"/>
    </source>
</evidence>
<keyword evidence="6" id="KW-0597">Phosphoprotein</keyword>
<keyword evidence="9" id="KW-0965">Cell junction</keyword>
<comment type="caution">
    <text evidence="15">The sequence shown here is derived from an EMBL/GenBank/DDBJ whole genome shotgun (WGS) entry which is preliminary data.</text>
</comment>
<evidence type="ECO:0000313" key="15">
    <source>
        <dbReference type="EMBL" id="KAF1625675.1"/>
    </source>
</evidence>
<feature type="coiled-coil region" evidence="12">
    <location>
        <begin position="320"/>
        <end position="515"/>
    </location>
</feature>
<proteinExistence type="inferred from homology"/>
<evidence type="ECO:0000256" key="4">
    <source>
        <dbReference type="ARBA" id="ARBA00010300"/>
    </source>
</evidence>
<keyword evidence="10 12" id="KW-0175">Coiled coil</keyword>
<feature type="non-terminal residue" evidence="15">
    <location>
        <position position="733"/>
    </location>
</feature>
<dbReference type="PRINTS" id="PR01807">
    <property type="entry name" value="ANGIOMOTIN"/>
</dbReference>
<dbReference type="PANTHER" id="PTHR14826:SF3">
    <property type="entry name" value="ANGIOMOTIN-LIKE PROTEIN 2"/>
    <property type="match status" value="1"/>
</dbReference>
<keyword evidence="8" id="KW-0967">Endosome</keyword>
<feature type="region of interest" description="Disordered" evidence="13">
    <location>
        <begin position="40"/>
        <end position="80"/>
    </location>
</feature>
<evidence type="ECO:0000256" key="2">
    <source>
        <dbReference type="ARBA" id="ARBA00004188"/>
    </source>
</evidence>
<dbReference type="GO" id="GO:0030036">
    <property type="term" value="P:actin cytoskeleton organization"/>
    <property type="evidence" value="ECO:0007669"/>
    <property type="project" value="TreeGrafter"/>
</dbReference>
<dbReference type="Proteomes" id="UP000799811">
    <property type="component" value="Unassembled WGS sequence"/>
</dbReference>
<keyword evidence="7" id="KW-0879">Wnt signaling pathway</keyword>
<feature type="compositionally biased region" description="Low complexity" evidence="13">
    <location>
        <begin position="50"/>
        <end position="63"/>
    </location>
</feature>
<dbReference type="GO" id="GO:0005886">
    <property type="term" value="C:plasma membrane"/>
    <property type="evidence" value="ECO:0007669"/>
    <property type="project" value="TreeGrafter"/>
</dbReference>
<accession>A0A8K0BAD9</accession>
<dbReference type="GO" id="GO:0003365">
    <property type="term" value="P:establishment of cell polarity involved in ameboidal cell migration"/>
    <property type="evidence" value="ECO:0007669"/>
    <property type="project" value="TreeGrafter"/>
</dbReference>
<name>A0A8K0BAD9_9AVES</name>
<dbReference type="EMBL" id="VULK01002023">
    <property type="protein sequence ID" value="KAF1625675.1"/>
    <property type="molecule type" value="Genomic_DNA"/>
</dbReference>
<dbReference type="GO" id="GO:0001525">
    <property type="term" value="P:angiogenesis"/>
    <property type="evidence" value="ECO:0007669"/>
    <property type="project" value="TreeGrafter"/>
</dbReference>
<dbReference type="GO" id="GO:0035329">
    <property type="term" value="P:hippo signaling"/>
    <property type="evidence" value="ECO:0007669"/>
    <property type="project" value="TreeGrafter"/>
</dbReference>
<dbReference type="InterPro" id="IPR009114">
    <property type="entry name" value="Angiomotin"/>
</dbReference>
<comment type="similarity">
    <text evidence="4">Belongs to the angiomotin family.</text>
</comment>
<keyword evidence="11" id="KW-0966">Cell projection</keyword>
<dbReference type="InterPro" id="IPR051747">
    <property type="entry name" value="Angiomotin-like"/>
</dbReference>